<comment type="caution">
    <text evidence="1">The sequence shown here is derived from an EMBL/GenBank/DDBJ whole genome shotgun (WGS) entry which is preliminary data.</text>
</comment>
<sequence length="40" mass="4583">MKTGVDAVLLGSVLYKLLFKQKPTIRESYLKYLLNHSSDL</sequence>
<dbReference type="EMBL" id="JNAX01000002">
    <property type="protein sequence ID" value="KGG22445.1"/>
    <property type="molecule type" value="Genomic_DNA"/>
</dbReference>
<evidence type="ECO:0000313" key="1">
    <source>
        <dbReference type="EMBL" id="KGG22445.1"/>
    </source>
</evidence>
<evidence type="ECO:0008006" key="3">
    <source>
        <dbReference type="Google" id="ProtNLM"/>
    </source>
</evidence>
<protein>
    <recommendedName>
        <fullName evidence="3">Tryptophan synthase</fullName>
    </recommendedName>
</protein>
<organism evidence="1 2">
    <name type="scientific">Prochlorococcus marinus str. PAC1</name>
    <dbReference type="NCBI Taxonomy" id="59924"/>
    <lineage>
        <taxon>Bacteria</taxon>
        <taxon>Bacillati</taxon>
        <taxon>Cyanobacteriota</taxon>
        <taxon>Cyanophyceae</taxon>
        <taxon>Synechococcales</taxon>
        <taxon>Prochlorococcaceae</taxon>
        <taxon>Prochlorococcus</taxon>
    </lineage>
</organism>
<gene>
    <name evidence="1" type="ORF">EV03_0115</name>
</gene>
<proteinExistence type="predicted"/>
<accession>A0A0A2CC00</accession>
<evidence type="ECO:0000313" key="2">
    <source>
        <dbReference type="Proteomes" id="UP000030392"/>
    </source>
</evidence>
<dbReference type="AlphaFoldDB" id="A0A0A2CC00"/>
<dbReference type="Proteomes" id="UP000030392">
    <property type="component" value="Unassembled WGS sequence"/>
</dbReference>
<reference evidence="2" key="1">
    <citation type="journal article" date="2014" name="Sci. Data">
        <title>Genomes of diverse isolates of the marine cyanobacterium Prochlorococcus.</title>
        <authorList>
            <person name="Biller S."/>
            <person name="Berube P."/>
            <person name="Thompson J."/>
            <person name="Kelly L."/>
            <person name="Roggensack S."/>
            <person name="Awad L."/>
            <person name="Roache-Johnson K."/>
            <person name="Ding H."/>
            <person name="Giovannoni S.J."/>
            <person name="Moore L.R."/>
            <person name="Chisholm S.W."/>
        </authorList>
    </citation>
    <scope>NUCLEOTIDE SEQUENCE [LARGE SCALE GENOMIC DNA]</scope>
    <source>
        <strain evidence="2">PAC1</strain>
    </source>
</reference>
<name>A0A0A2CC00_PROMR</name>